<evidence type="ECO:0000313" key="2">
    <source>
        <dbReference type="Proteomes" id="UP000002640"/>
    </source>
</evidence>
<protein>
    <submittedName>
        <fullName evidence="1">Uncharacterized protein</fullName>
    </submittedName>
</protein>
<dbReference type="EMBL" id="JH159152">
    <property type="protein sequence ID" value="EGZ23289.1"/>
    <property type="molecule type" value="Genomic_DNA"/>
</dbReference>
<gene>
    <name evidence="1" type="ORF">PHYSODRAFT_481026</name>
</gene>
<sequence length="159" mass="18530">LDRVSAILHQETLRGQYRVTKVTAKMVFSVDFGTRPLDHFLPPAEPVCLRYKTQRGCDFQTCKHAHARVALPTEVAMFITNKRVRLRRITLMSLPDAAEANHSAASLRIPIRIMYHCCLRLDLFLVSLSRWYLHHVRFRTRQQPTFHRQPLHIYPGQAS</sequence>
<feature type="non-terminal residue" evidence="1">
    <location>
        <position position="1"/>
    </location>
</feature>
<dbReference type="Proteomes" id="UP000002640">
    <property type="component" value="Unassembled WGS sequence"/>
</dbReference>
<dbReference type="KEGG" id="psoj:PHYSODRAFT_481026"/>
<organism evidence="1 2">
    <name type="scientific">Phytophthora sojae (strain P6497)</name>
    <name type="common">Soybean stem and root rot agent</name>
    <name type="synonym">Phytophthora megasperma f. sp. glycines</name>
    <dbReference type="NCBI Taxonomy" id="1094619"/>
    <lineage>
        <taxon>Eukaryota</taxon>
        <taxon>Sar</taxon>
        <taxon>Stramenopiles</taxon>
        <taxon>Oomycota</taxon>
        <taxon>Peronosporomycetes</taxon>
        <taxon>Peronosporales</taxon>
        <taxon>Peronosporaceae</taxon>
        <taxon>Phytophthora</taxon>
    </lineage>
</organism>
<accession>G4YZ08</accession>
<dbReference type="RefSeq" id="XP_009518577.1">
    <property type="nucleotide sequence ID" value="XM_009520282.1"/>
</dbReference>
<keyword evidence="2" id="KW-1185">Reference proteome</keyword>
<dbReference type="GeneID" id="20655322"/>
<dbReference type="AlphaFoldDB" id="G4YZ08"/>
<proteinExistence type="predicted"/>
<reference evidence="1 2" key="1">
    <citation type="journal article" date="2006" name="Science">
        <title>Phytophthora genome sequences uncover evolutionary origins and mechanisms of pathogenesis.</title>
        <authorList>
            <person name="Tyler B.M."/>
            <person name="Tripathy S."/>
            <person name="Zhang X."/>
            <person name="Dehal P."/>
            <person name="Jiang R.H."/>
            <person name="Aerts A."/>
            <person name="Arredondo F.D."/>
            <person name="Baxter L."/>
            <person name="Bensasson D."/>
            <person name="Beynon J.L."/>
            <person name="Chapman J."/>
            <person name="Damasceno C.M."/>
            <person name="Dorrance A.E."/>
            <person name="Dou D."/>
            <person name="Dickerman A.W."/>
            <person name="Dubchak I.L."/>
            <person name="Garbelotto M."/>
            <person name="Gijzen M."/>
            <person name="Gordon S.G."/>
            <person name="Govers F."/>
            <person name="Grunwald N.J."/>
            <person name="Huang W."/>
            <person name="Ivors K.L."/>
            <person name="Jones R.W."/>
            <person name="Kamoun S."/>
            <person name="Krampis K."/>
            <person name="Lamour K.H."/>
            <person name="Lee M.K."/>
            <person name="McDonald W.H."/>
            <person name="Medina M."/>
            <person name="Meijer H.J."/>
            <person name="Nordberg E.K."/>
            <person name="Maclean D.J."/>
            <person name="Ospina-Giraldo M.D."/>
            <person name="Morris P.F."/>
            <person name="Phuntumart V."/>
            <person name="Putnam N.H."/>
            <person name="Rash S."/>
            <person name="Rose J.K."/>
            <person name="Sakihama Y."/>
            <person name="Salamov A.A."/>
            <person name="Savidor A."/>
            <person name="Scheuring C.F."/>
            <person name="Smith B.M."/>
            <person name="Sobral B.W."/>
            <person name="Terry A."/>
            <person name="Torto-Alalibo T.A."/>
            <person name="Win J."/>
            <person name="Xu Z."/>
            <person name="Zhang H."/>
            <person name="Grigoriev I.V."/>
            <person name="Rokhsar D.S."/>
            <person name="Boore J.L."/>
        </authorList>
    </citation>
    <scope>NUCLEOTIDE SEQUENCE [LARGE SCALE GENOMIC DNA]</scope>
    <source>
        <strain evidence="1 2">P6497</strain>
    </source>
</reference>
<name>G4YZ08_PHYSP</name>
<evidence type="ECO:0000313" key="1">
    <source>
        <dbReference type="EMBL" id="EGZ23289.1"/>
    </source>
</evidence>
<dbReference type="InParanoid" id="G4YZ08"/>